<proteinExistence type="predicted"/>
<keyword evidence="2" id="KW-0472">Membrane</keyword>
<evidence type="ECO:0000313" key="4">
    <source>
        <dbReference type="EMBL" id="MEQ2295872.1"/>
    </source>
</evidence>
<name>A0ABV0YPT5_9TELE</name>
<keyword evidence="2" id="KW-1133">Transmembrane helix</keyword>
<sequence>MRGAWLKTPLLFLLLLFSHLTGTAFCEDASTDTTTPDNAIADGTVLKDGDDNESQDEVHVSVPYTTSSPPETEIADPGSGEPDTLPVSVGDNLNLTDPAEKEVDELDISLILIPAVLAVVILGAIVCSIFIMRWRNKKAENQELSKEDPHLDGSSTEKVPMPMFEEDVPSVLELEMDELNQWMKKDS</sequence>
<evidence type="ECO:0000313" key="5">
    <source>
        <dbReference type="Proteomes" id="UP001469553"/>
    </source>
</evidence>
<dbReference type="PANTHER" id="PTHR36526">
    <property type="entry name" value="TRANSMEMBRANE PROTEIN 154"/>
    <property type="match status" value="1"/>
</dbReference>
<gene>
    <name evidence="4" type="ORF">AMECASPLE_019004</name>
</gene>
<dbReference type="Proteomes" id="UP001469553">
    <property type="component" value="Unassembled WGS sequence"/>
</dbReference>
<feature type="signal peptide" evidence="3">
    <location>
        <begin position="1"/>
        <end position="26"/>
    </location>
</feature>
<organism evidence="4 5">
    <name type="scientific">Ameca splendens</name>
    <dbReference type="NCBI Taxonomy" id="208324"/>
    <lineage>
        <taxon>Eukaryota</taxon>
        <taxon>Metazoa</taxon>
        <taxon>Chordata</taxon>
        <taxon>Craniata</taxon>
        <taxon>Vertebrata</taxon>
        <taxon>Euteleostomi</taxon>
        <taxon>Actinopterygii</taxon>
        <taxon>Neopterygii</taxon>
        <taxon>Teleostei</taxon>
        <taxon>Neoteleostei</taxon>
        <taxon>Acanthomorphata</taxon>
        <taxon>Ovalentaria</taxon>
        <taxon>Atherinomorphae</taxon>
        <taxon>Cyprinodontiformes</taxon>
        <taxon>Goodeidae</taxon>
        <taxon>Ameca</taxon>
    </lineage>
</organism>
<evidence type="ECO:0000256" key="3">
    <source>
        <dbReference type="SAM" id="SignalP"/>
    </source>
</evidence>
<dbReference type="InterPro" id="IPR053087">
    <property type="entry name" value="TMEM154-like"/>
</dbReference>
<feature type="region of interest" description="Disordered" evidence="1">
    <location>
        <begin position="45"/>
        <end position="93"/>
    </location>
</feature>
<evidence type="ECO:0008006" key="6">
    <source>
        <dbReference type="Google" id="ProtNLM"/>
    </source>
</evidence>
<dbReference type="EMBL" id="JAHRIP010039127">
    <property type="protein sequence ID" value="MEQ2295872.1"/>
    <property type="molecule type" value="Genomic_DNA"/>
</dbReference>
<dbReference type="Pfam" id="PF15102">
    <property type="entry name" value="TMEM154"/>
    <property type="match status" value="1"/>
</dbReference>
<protein>
    <recommendedName>
        <fullName evidence="6">Transmembrane protein 154</fullName>
    </recommendedName>
</protein>
<comment type="caution">
    <text evidence="4">The sequence shown here is derived from an EMBL/GenBank/DDBJ whole genome shotgun (WGS) entry which is preliminary data.</text>
</comment>
<feature type="chain" id="PRO_5045295188" description="Transmembrane protein 154" evidence="3">
    <location>
        <begin position="27"/>
        <end position="187"/>
    </location>
</feature>
<dbReference type="InterPro" id="IPR028064">
    <property type="entry name" value="TMEM154"/>
</dbReference>
<keyword evidence="3" id="KW-0732">Signal</keyword>
<feature type="region of interest" description="Disordered" evidence="1">
    <location>
        <begin position="141"/>
        <end position="163"/>
    </location>
</feature>
<evidence type="ECO:0000256" key="2">
    <source>
        <dbReference type="SAM" id="Phobius"/>
    </source>
</evidence>
<feature type="compositionally biased region" description="Basic and acidic residues" evidence="1">
    <location>
        <begin position="141"/>
        <end position="151"/>
    </location>
</feature>
<evidence type="ECO:0000256" key="1">
    <source>
        <dbReference type="SAM" id="MobiDB-lite"/>
    </source>
</evidence>
<keyword evidence="5" id="KW-1185">Reference proteome</keyword>
<dbReference type="PANTHER" id="PTHR36526:SF1">
    <property type="entry name" value="TRANSMEMBRANE PROTEIN 154"/>
    <property type="match status" value="1"/>
</dbReference>
<accession>A0ABV0YPT5</accession>
<keyword evidence="2" id="KW-0812">Transmembrane</keyword>
<feature type="transmembrane region" description="Helical" evidence="2">
    <location>
        <begin position="108"/>
        <end position="132"/>
    </location>
</feature>
<reference evidence="4 5" key="1">
    <citation type="submission" date="2021-06" db="EMBL/GenBank/DDBJ databases">
        <authorList>
            <person name="Palmer J.M."/>
        </authorList>
    </citation>
    <scope>NUCLEOTIDE SEQUENCE [LARGE SCALE GENOMIC DNA]</scope>
    <source>
        <strain evidence="4 5">AS_MEX2019</strain>
        <tissue evidence="4">Muscle</tissue>
    </source>
</reference>